<dbReference type="EMBL" id="JABELX010000001">
    <property type="protein sequence ID" value="NNH69061.1"/>
    <property type="molecule type" value="Genomic_DNA"/>
</dbReference>
<gene>
    <name evidence="1" type="ORF">HLB23_04100</name>
</gene>
<evidence type="ECO:0000313" key="1">
    <source>
        <dbReference type="EMBL" id="NNH69061.1"/>
    </source>
</evidence>
<evidence type="ECO:0000313" key="2">
    <source>
        <dbReference type="Proteomes" id="UP000586827"/>
    </source>
</evidence>
<proteinExistence type="predicted"/>
<sequence>MDEVFEQGRKRRTEAARRLRQISAALERTHLQTSALAISLRERIITSPLLTAHPPRALR</sequence>
<organism evidence="1 2">
    <name type="scientific">Nocardia uniformis</name>
    <dbReference type="NCBI Taxonomy" id="53432"/>
    <lineage>
        <taxon>Bacteria</taxon>
        <taxon>Bacillati</taxon>
        <taxon>Actinomycetota</taxon>
        <taxon>Actinomycetes</taxon>
        <taxon>Mycobacteriales</taxon>
        <taxon>Nocardiaceae</taxon>
        <taxon>Nocardia</taxon>
    </lineage>
</organism>
<dbReference type="AlphaFoldDB" id="A0A849C7X2"/>
<protein>
    <submittedName>
        <fullName evidence="1">Uncharacterized protein</fullName>
    </submittedName>
</protein>
<dbReference type="Proteomes" id="UP000586827">
    <property type="component" value="Unassembled WGS sequence"/>
</dbReference>
<name>A0A849C7X2_9NOCA</name>
<comment type="caution">
    <text evidence="1">The sequence shown here is derived from an EMBL/GenBank/DDBJ whole genome shotgun (WGS) entry which is preliminary data.</text>
</comment>
<keyword evidence="2" id="KW-1185">Reference proteome</keyword>
<accession>A0A849C7X2</accession>
<reference evidence="1 2" key="1">
    <citation type="submission" date="2020-05" db="EMBL/GenBank/DDBJ databases">
        <title>MicrobeNet Type strains.</title>
        <authorList>
            <person name="Nicholson A.C."/>
        </authorList>
    </citation>
    <scope>NUCLEOTIDE SEQUENCE [LARGE SCALE GENOMIC DNA]</scope>
    <source>
        <strain evidence="1 2">JCM 3224</strain>
    </source>
</reference>